<protein>
    <recommendedName>
        <fullName evidence="4">DUF2165 domain-containing protein</fullName>
    </recommendedName>
</protein>
<sequence>MLVRFCKIGFVAVVALFFSVIAYGNITDYDSNWQFVQHVLSMDTIFPNSTLKWRAITDPNLQTAGYWGIIGWEALTALVLWVGVIRLLVAVSGPGFVRAKGIAAVGLTMGFLLFGLGFVVVGGEWFAMWQSETWNGQQKAFEFISMIGLALAVLLLPEPAEA</sequence>
<feature type="transmembrane region" description="Helical" evidence="1">
    <location>
        <begin position="66"/>
        <end position="89"/>
    </location>
</feature>
<keyword evidence="1" id="KW-0812">Transmembrane</keyword>
<feature type="transmembrane region" description="Helical" evidence="1">
    <location>
        <begin position="101"/>
        <end position="120"/>
    </location>
</feature>
<reference evidence="2 3" key="1">
    <citation type="journal article" date="2015" name="Genome Announc.">
        <title>Genome Assemblies of Three Soil-Associated Devosia species: D. insulae, D. limi, and D. soli.</title>
        <authorList>
            <person name="Hassan Y.I."/>
            <person name="Lepp D."/>
            <person name="Zhou T."/>
        </authorList>
    </citation>
    <scope>NUCLEOTIDE SEQUENCE [LARGE SCALE GENOMIC DNA]</scope>
    <source>
        <strain evidence="2 3">DS-56</strain>
    </source>
</reference>
<comment type="caution">
    <text evidence="2">The sequence shown here is derived from an EMBL/GenBank/DDBJ whole genome shotgun (WGS) entry which is preliminary data.</text>
</comment>
<evidence type="ECO:0000313" key="3">
    <source>
        <dbReference type="Proteomes" id="UP000095463"/>
    </source>
</evidence>
<feature type="transmembrane region" description="Helical" evidence="1">
    <location>
        <begin position="140"/>
        <end position="157"/>
    </location>
</feature>
<gene>
    <name evidence="2" type="ORF">VW23_009380</name>
</gene>
<organism evidence="2 3">
    <name type="scientific">Devosia insulae DS-56</name>
    <dbReference type="NCBI Taxonomy" id="1116389"/>
    <lineage>
        <taxon>Bacteria</taxon>
        <taxon>Pseudomonadati</taxon>
        <taxon>Pseudomonadota</taxon>
        <taxon>Alphaproteobacteria</taxon>
        <taxon>Hyphomicrobiales</taxon>
        <taxon>Devosiaceae</taxon>
        <taxon>Devosia</taxon>
    </lineage>
</organism>
<name>A0A1E5XWD0_9HYPH</name>
<evidence type="ECO:0000313" key="2">
    <source>
        <dbReference type="EMBL" id="OEO32897.1"/>
    </source>
</evidence>
<dbReference type="Proteomes" id="UP000095463">
    <property type="component" value="Unassembled WGS sequence"/>
</dbReference>
<evidence type="ECO:0008006" key="4">
    <source>
        <dbReference type="Google" id="ProtNLM"/>
    </source>
</evidence>
<dbReference type="OrthoDB" id="7618855at2"/>
<keyword evidence="1" id="KW-1133">Transmembrane helix</keyword>
<dbReference type="RefSeq" id="WP_069907979.1">
    <property type="nucleotide sequence ID" value="NZ_LAJE02000045.1"/>
</dbReference>
<accession>A0A1E5XWD0</accession>
<keyword evidence="3" id="KW-1185">Reference proteome</keyword>
<proteinExistence type="predicted"/>
<evidence type="ECO:0000256" key="1">
    <source>
        <dbReference type="SAM" id="Phobius"/>
    </source>
</evidence>
<dbReference type="Pfam" id="PF09933">
    <property type="entry name" value="DUF2165"/>
    <property type="match status" value="1"/>
</dbReference>
<keyword evidence="1" id="KW-0472">Membrane</keyword>
<dbReference type="EMBL" id="LAJE02000045">
    <property type="protein sequence ID" value="OEO32897.1"/>
    <property type="molecule type" value="Genomic_DNA"/>
</dbReference>
<dbReference type="AlphaFoldDB" id="A0A1E5XWD0"/>
<dbReference type="InterPro" id="IPR018681">
    <property type="entry name" value="DUF2165_transmembrane"/>
</dbReference>